<dbReference type="PROSITE" id="PS51257">
    <property type="entry name" value="PROKAR_LIPOPROTEIN"/>
    <property type="match status" value="1"/>
</dbReference>
<name>A0A9X3C8U6_9FLAO</name>
<dbReference type="Proteomes" id="UP001151133">
    <property type="component" value="Unassembled WGS sequence"/>
</dbReference>
<dbReference type="EMBL" id="JAOZEV010000009">
    <property type="protein sequence ID" value="MCV9933148.1"/>
    <property type="molecule type" value="Genomic_DNA"/>
</dbReference>
<dbReference type="Gene3D" id="1.25.40.390">
    <property type="match status" value="1"/>
</dbReference>
<proteinExistence type="inferred from homology"/>
<keyword evidence="3" id="KW-0732">Signal</keyword>
<dbReference type="Pfam" id="PF07980">
    <property type="entry name" value="SusD_RagB"/>
    <property type="match status" value="1"/>
</dbReference>
<dbReference type="AlphaFoldDB" id="A0A9X3C8U6"/>
<dbReference type="RefSeq" id="WP_264287383.1">
    <property type="nucleotide sequence ID" value="NZ_JAOZEV010000009.1"/>
</dbReference>
<keyword evidence="4" id="KW-0472">Membrane</keyword>
<comment type="caution">
    <text evidence="8">The sequence shown here is derived from an EMBL/GenBank/DDBJ whole genome shotgun (WGS) entry which is preliminary data.</text>
</comment>
<organism evidence="8 9">
    <name type="scientific">Flavobacterium frigoritolerans</name>
    <dbReference type="NCBI Taxonomy" id="2987686"/>
    <lineage>
        <taxon>Bacteria</taxon>
        <taxon>Pseudomonadati</taxon>
        <taxon>Bacteroidota</taxon>
        <taxon>Flavobacteriia</taxon>
        <taxon>Flavobacteriales</taxon>
        <taxon>Flavobacteriaceae</taxon>
        <taxon>Flavobacterium</taxon>
    </lineage>
</organism>
<feature type="domain" description="SusD-like N-terminal" evidence="7">
    <location>
        <begin position="107"/>
        <end position="231"/>
    </location>
</feature>
<evidence type="ECO:0000259" key="7">
    <source>
        <dbReference type="Pfam" id="PF14322"/>
    </source>
</evidence>
<dbReference type="GO" id="GO:0009279">
    <property type="term" value="C:cell outer membrane"/>
    <property type="evidence" value="ECO:0007669"/>
    <property type="project" value="UniProtKB-SubCell"/>
</dbReference>
<comment type="similarity">
    <text evidence="2">Belongs to the SusD family.</text>
</comment>
<reference evidence="8" key="1">
    <citation type="submission" date="2022-10" db="EMBL/GenBank/DDBJ databases">
        <title>Two novel species of Flavobacterium.</title>
        <authorList>
            <person name="Liu Q."/>
            <person name="Xin Y.-H."/>
        </authorList>
    </citation>
    <scope>NUCLEOTIDE SEQUENCE</scope>
    <source>
        <strain evidence="8">LS1R47</strain>
    </source>
</reference>
<evidence type="ECO:0000313" key="8">
    <source>
        <dbReference type="EMBL" id="MCV9933148.1"/>
    </source>
</evidence>
<keyword evidence="9" id="KW-1185">Reference proteome</keyword>
<dbReference type="SUPFAM" id="SSF48452">
    <property type="entry name" value="TPR-like"/>
    <property type="match status" value="1"/>
</dbReference>
<accession>A0A9X3C8U6</accession>
<evidence type="ECO:0000256" key="5">
    <source>
        <dbReference type="ARBA" id="ARBA00023237"/>
    </source>
</evidence>
<protein>
    <submittedName>
        <fullName evidence="8">RagB/SusD family nutrient uptake outer membrane protein</fullName>
    </submittedName>
</protein>
<gene>
    <name evidence="8" type="ORF">OIU80_12715</name>
</gene>
<evidence type="ECO:0000256" key="3">
    <source>
        <dbReference type="ARBA" id="ARBA00022729"/>
    </source>
</evidence>
<evidence type="ECO:0000256" key="4">
    <source>
        <dbReference type="ARBA" id="ARBA00023136"/>
    </source>
</evidence>
<evidence type="ECO:0000256" key="1">
    <source>
        <dbReference type="ARBA" id="ARBA00004442"/>
    </source>
</evidence>
<evidence type="ECO:0000259" key="6">
    <source>
        <dbReference type="Pfam" id="PF07980"/>
    </source>
</evidence>
<dbReference type="InterPro" id="IPR012944">
    <property type="entry name" value="SusD_RagB_dom"/>
</dbReference>
<dbReference type="InterPro" id="IPR033985">
    <property type="entry name" value="SusD-like_N"/>
</dbReference>
<sequence length="603" mass="67679">MKHKIIIAGLILASLFSACQEFSEEGLDAPGKSTLEEAEVFSNEGLTKSAVDGIKIPFADTNGHRGRFLPFYGFNTDVEWYNASESTSDDKPGLSTYDAKPNNGQMNVALTDGGGGNPWTSMYTGIERANMCIRGIRKYADPKPGTEFGYLLGEALTLRAVYYADLVKAHGDIPARFEPVNSETIYLAKSNRDVIYKQIIQDLGEAATLVPWPNESPATSSVERINKAFVKGLRARLALVASGFQQYPDGVRRSNDAELSVDKMYKLALDESRSVILSGKANLEPSFETFWRKYNEENIAAGGESLWEIPFSDGRGRMLYSFAVKHTDSDQFHKNGANRGGTAGPLPFIFYDYDKSDTRRDVTCVPYIYGKPVNGIAKQELAALNKWCFGKYRYEWMKRLVTSTNDDGVNKIYMRYAEVLLIAAEAANELEGPAAAAPYLKEVRRRAFAAADHAQKVDNYVNNLGGKTAMFNAIVDENKYEFTGEMERKQALIRWNLLKVKLDEAKQKMFDLQKRTQEYADVPTTLYYKYKADNVSLDIYGLNRGENVNPGADYTSFAWNVLTDSKINSIYKVGIDPNTRQFWPIWQMIIDGSNSKLFNDYGY</sequence>
<evidence type="ECO:0000313" key="9">
    <source>
        <dbReference type="Proteomes" id="UP001151133"/>
    </source>
</evidence>
<dbReference type="Pfam" id="PF14322">
    <property type="entry name" value="SusD-like_3"/>
    <property type="match status" value="1"/>
</dbReference>
<evidence type="ECO:0000256" key="2">
    <source>
        <dbReference type="ARBA" id="ARBA00006275"/>
    </source>
</evidence>
<keyword evidence="5" id="KW-0998">Cell outer membrane</keyword>
<dbReference type="InterPro" id="IPR011990">
    <property type="entry name" value="TPR-like_helical_dom_sf"/>
</dbReference>
<comment type="subcellular location">
    <subcellularLocation>
        <location evidence="1">Cell outer membrane</location>
    </subcellularLocation>
</comment>
<feature type="domain" description="RagB/SusD" evidence="6">
    <location>
        <begin position="403"/>
        <end position="532"/>
    </location>
</feature>